<dbReference type="STRING" id="1300347.I601_0395"/>
<evidence type="ECO:0000313" key="2">
    <source>
        <dbReference type="EMBL" id="ANH36847.1"/>
    </source>
</evidence>
<feature type="signal peptide" evidence="1">
    <location>
        <begin position="1"/>
        <end position="29"/>
    </location>
</feature>
<reference evidence="2 3" key="1">
    <citation type="submission" date="2016-03" db="EMBL/GenBank/DDBJ databases">
        <title>Complete genome sequence of a soil Actinobacterium, Nocardioides dokdonensis FR1436.</title>
        <authorList>
            <person name="Kwon S.-K."/>
            <person name="Kim K."/>
            <person name="Kim J.F."/>
        </authorList>
    </citation>
    <scope>NUCLEOTIDE SEQUENCE [LARGE SCALE GENOMIC DNA]</scope>
    <source>
        <strain evidence="2 3">FR1436</strain>
    </source>
</reference>
<dbReference type="PATRIC" id="fig|1300347.3.peg.395"/>
<name>A0A1A9GEX9_9ACTN</name>
<proteinExistence type="predicted"/>
<dbReference type="KEGG" id="ndk:I601_0395"/>
<organism evidence="2 3">
    <name type="scientific">Nocardioides dokdonensis FR1436</name>
    <dbReference type="NCBI Taxonomy" id="1300347"/>
    <lineage>
        <taxon>Bacteria</taxon>
        <taxon>Bacillati</taxon>
        <taxon>Actinomycetota</taxon>
        <taxon>Actinomycetes</taxon>
        <taxon>Propionibacteriales</taxon>
        <taxon>Nocardioidaceae</taxon>
        <taxon>Nocardioides</taxon>
    </lineage>
</organism>
<dbReference type="RefSeq" id="WP_068105735.1">
    <property type="nucleotide sequence ID" value="NZ_CP015079.1"/>
</dbReference>
<keyword evidence="1" id="KW-0732">Signal</keyword>
<evidence type="ECO:0000313" key="3">
    <source>
        <dbReference type="Proteomes" id="UP000077868"/>
    </source>
</evidence>
<evidence type="ECO:0000256" key="1">
    <source>
        <dbReference type="SAM" id="SignalP"/>
    </source>
</evidence>
<evidence type="ECO:0008006" key="4">
    <source>
        <dbReference type="Google" id="ProtNLM"/>
    </source>
</evidence>
<dbReference type="OrthoDB" id="3787763at2"/>
<accession>A0A1A9GEX9</accession>
<dbReference type="AlphaFoldDB" id="A0A1A9GEX9"/>
<dbReference type="EMBL" id="CP015079">
    <property type="protein sequence ID" value="ANH36847.1"/>
    <property type="molecule type" value="Genomic_DNA"/>
</dbReference>
<protein>
    <recommendedName>
        <fullName evidence="4">FlgD Ig-like domain-containing protein</fullName>
    </recommendedName>
</protein>
<feature type="chain" id="PRO_5008388169" description="FlgD Ig-like domain-containing protein" evidence="1">
    <location>
        <begin position="30"/>
        <end position="507"/>
    </location>
</feature>
<gene>
    <name evidence="2" type="ORF">I601_0395</name>
</gene>
<sequence>MLLPRAHASVLSALLLLALVLGLSAPVSAEEEPGADVPLSLEVTFPEETIHHIQGGDYEVQIEVAGNTSLVARLRSGRAELPIDGGVVGLDLTRGSYRVQVVACRDDECLWVWSPTLDVRHQLAIGVDSYRPKDLTLLPAGGPVPMHVDEPGSDRTGDVEWSVRTRHGQKQVASGSTTFRPGTTQDRAVFDLDPGEPLPDGEYELHVSAAAELERVGRVDGTSWRYFRVDGRAEAYLVVSGDKIYPVHDGYRDVLDIRAATHDTIEDVELAVVDAEGRTAQVLATSWSPDSDPGRGELRLRWSASPDGEPLPAGRYTVRLRTTDAMGHQGEWAHPVEVFGERLRRRKFRYKVTAADSVVDTWVGRCSRLRRPSSHGRAGSLGLLSQTRCTKPAESPVVVLSGAYLPRSVGRAYRKVKVTYTGGPARGADRVRGSYVVFGYVNRNDSLKGRTVVRGGWGRHKPGGVDVEKWGHKEGRRNYILWQMGLSEGSRYDVRSFKISGKYDVLE</sequence>
<dbReference type="Proteomes" id="UP000077868">
    <property type="component" value="Chromosome"/>
</dbReference>
<keyword evidence="3" id="KW-1185">Reference proteome</keyword>